<dbReference type="PANTHER" id="PTHR43788:SF8">
    <property type="entry name" value="DNA-BINDING PROTEIN SMUBP-2"/>
    <property type="match status" value="1"/>
</dbReference>
<evidence type="ECO:0000256" key="4">
    <source>
        <dbReference type="ARBA" id="ARBA00022806"/>
    </source>
</evidence>
<dbReference type="GO" id="GO:0016787">
    <property type="term" value="F:hydrolase activity"/>
    <property type="evidence" value="ECO:0007669"/>
    <property type="project" value="UniProtKB-KW"/>
</dbReference>
<evidence type="ECO:0000313" key="8">
    <source>
        <dbReference type="EMBL" id="JAS99637.1"/>
    </source>
</evidence>
<dbReference type="InterPro" id="IPR041677">
    <property type="entry name" value="DNA2/NAM7_AAA_11"/>
</dbReference>
<feature type="non-terminal residue" evidence="8">
    <location>
        <position position="344"/>
    </location>
</feature>
<dbReference type="GO" id="GO:0005524">
    <property type="term" value="F:ATP binding"/>
    <property type="evidence" value="ECO:0007669"/>
    <property type="project" value="UniProtKB-KW"/>
</dbReference>
<evidence type="ECO:0000256" key="1">
    <source>
        <dbReference type="ARBA" id="ARBA00007913"/>
    </source>
</evidence>
<feature type="domain" description="DNA2/NAM7 helicase-like C-terminal" evidence="7">
    <location>
        <begin position="198"/>
        <end position="344"/>
    </location>
</feature>
<feature type="domain" description="DNA2/NAM7 helicase helicase" evidence="6">
    <location>
        <begin position="22"/>
        <end position="117"/>
    </location>
</feature>
<dbReference type="GO" id="GO:0017116">
    <property type="term" value="F:single-stranded DNA helicase activity"/>
    <property type="evidence" value="ECO:0007669"/>
    <property type="project" value="InterPro"/>
</dbReference>
<dbReference type="GO" id="GO:0005737">
    <property type="term" value="C:cytoplasm"/>
    <property type="evidence" value="ECO:0007669"/>
    <property type="project" value="TreeGrafter"/>
</dbReference>
<keyword evidence="2" id="KW-0547">Nucleotide-binding</keyword>
<comment type="similarity">
    <text evidence="1">Belongs to the DNA2/NAM7 helicase family.</text>
</comment>
<gene>
    <name evidence="8" type="ORF">g.49598</name>
</gene>
<feature type="domain" description="DNA2/NAM7 helicase helicase" evidence="6">
    <location>
        <begin position="121"/>
        <end position="189"/>
    </location>
</feature>
<keyword evidence="3" id="KW-0378">Hydrolase</keyword>
<dbReference type="Pfam" id="PF13087">
    <property type="entry name" value="AAA_12"/>
    <property type="match status" value="1"/>
</dbReference>
<dbReference type="InterPro" id="IPR026851">
    <property type="entry name" value="Dna2/JHS1_DEXXQ-box"/>
</dbReference>
<evidence type="ECO:0000256" key="3">
    <source>
        <dbReference type="ARBA" id="ARBA00022801"/>
    </source>
</evidence>
<dbReference type="InterPro" id="IPR027417">
    <property type="entry name" value="P-loop_NTPase"/>
</dbReference>
<sequence>VPTFSPKLSSRVLKASVDVMAQLNDQQKKAIFRTLAADHYILIKGMPGTGKTATVVALVQLAVRLGLSVLITSHTHSAVDNVLLKLRGLVDFLRLGAVHKLHPELTDYGETRQVFSSPQEMQAFYDSKNVVAVTCLGSSHPLLTRRQFDLCIVDESGQVLQPTVLRPLFSARKFILIGDPEQLPPLVRSTKAKELGLGQSLFARLDRPAVTSELSLQYRMNQRITDLANTLTYNGRLQCGSPEVASATLSLPKPLVDQPDWVSRALGSSLDQAVIVLDTGKTEAVDCTNVAETEVVLKIVTALGQGGVAGERVGVIAPYRAQVELLRKRTACLTGSSRIEVNTV</sequence>
<reference evidence="8" key="1">
    <citation type="submission" date="2015-11" db="EMBL/GenBank/DDBJ databases">
        <title>De novo transcriptome assembly of four potential Pierce s Disease insect vectors from Arizona vineyards.</title>
        <authorList>
            <person name="Tassone E.E."/>
        </authorList>
    </citation>
    <scope>NUCLEOTIDE SEQUENCE</scope>
</reference>
<dbReference type="GO" id="GO:0005634">
    <property type="term" value="C:nucleus"/>
    <property type="evidence" value="ECO:0007669"/>
    <property type="project" value="TreeGrafter"/>
</dbReference>
<dbReference type="GO" id="GO:0043139">
    <property type="term" value="F:5'-3' DNA helicase activity"/>
    <property type="evidence" value="ECO:0007669"/>
    <property type="project" value="TreeGrafter"/>
</dbReference>
<dbReference type="CDD" id="cd18041">
    <property type="entry name" value="DEXXQc_DNA2"/>
    <property type="match status" value="1"/>
</dbReference>
<accession>A0A1B6JKE5</accession>
<dbReference type="InterPro" id="IPR050534">
    <property type="entry name" value="Coronavir_polyprotein_1ab"/>
</dbReference>
<protein>
    <submittedName>
        <fullName evidence="8">Uncharacterized protein</fullName>
    </submittedName>
</protein>
<dbReference type="Pfam" id="PF13086">
    <property type="entry name" value="AAA_11"/>
    <property type="match status" value="2"/>
</dbReference>
<keyword evidence="5" id="KW-0067">ATP-binding</keyword>
<proteinExistence type="inferred from homology"/>
<dbReference type="AlphaFoldDB" id="A0A1B6JKE5"/>
<evidence type="ECO:0000259" key="6">
    <source>
        <dbReference type="Pfam" id="PF13086"/>
    </source>
</evidence>
<dbReference type="PANTHER" id="PTHR43788">
    <property type="entry name" value="DNA2/NAM7 HELICASE FAMILY MEMBER"/>
    <property type="match status" value="1"/>
</dbReference>
<dbReference type="InterPro" id="IPR041679">
    <property type="entry name" value="DNA2/NAM7-like_C"/>
</dbReference>
<evidence type="ECO:0000259" key="7">
    <source>
        <dbReference type="Pfam" id="PF13087"/>
    </source>
</evidence>
<evidence type="ECO:0000256" key="5">
    <source>
        <dbReference type="ARBA" id="ARBA00022840"/>
    </source>
</evidence>
<organism evidence="8">
    <name type="scientific">Homalodisca liturata</name>
    <dbReference type="NCBI Taxonomy" id="320908"/>
    <lineage>
        <taxon>Eukaryota</taxon>
        <taxon>Metazoa</taxon>
        <taxon>Ecdysozoa</taxon>
        <taxon>Arthropoda</taxon>
        <taxon>Hexapoda</taxon>
        <taxon>Insecta</taxon>
        <taxon>Pterygota</taxon>
        <taxon>Neoptera</taxon>
        <taxon>Paraneoptera</taxon>
        <taxon>Hemiptera</taxon>
        <taxon>Auchenorrhyncha</taxon>
        <taxon>Membracoidea</taxon>
        <taxon>Cicadellidae</taxon>
        <taxon>Cicadellinae</taxon>
        <taxon>Proconiini</taxon>
        <taxon>Homalodisca</taxon>
    </lineage>
</organism>
<dbReference type="Gene3D" id="3.40.50.300">
    <property type="entry name" value="P-loop containing nucleotide triphosphate hydrolases"/>
    <property type="match status" value="3"/>
</dbReference>
<feature type="non-terminal residue" evidence="8">
    <location>
        <position position="1"/>
    </location>
</feature>
<keyword evidence="4" id="KW-0347">Helicase</keyword>
<dbReference type="SUPFAM" id="SSF52540">
    <property type="entry name" value="P-loop containing nucleoside triphosphate hydrolases"/>
    <property type="match status" value="1"/>
</dbReference>
<dbReference type="EMBL" id="GECU01008069">
    <property type="protein sequence ID" value="JAS99637.1"/>
    <property type="molecule type" value="Transcribed_RNA"/>
</dbReference>
<name>A0A1B6JKE5_9HEMI</name>
<evidence type="ECO:0000256" key="2">
    <source>
        <dbReference type="ARBA" id="ARBA00022741"/>
    </source>
</evidence>